<dbReference type="KEGG" id="puv:PUV_12500"/>
<dbReference type="Proteomes" id="UP000000495">
    <property type="component" value="Chromosome"/>
</dbReference>
<dbReference type="InterPro" id="IPR011990">
    <property type="entry name" value="TPR-like_helical_dom_sf"/>
</dbReference>
<keyword evidence="2" id="KW-1185">Reference proteome</keyword>
<organism evidence="1 2">
    <name type="scientific">Parachlamydia acanthamoebae (strain UV7)</name>
    <dbReference type="NCBI Taxonomy" id="765952"/>
    <lineage>
        <taxon>Bacteria</taxon>
        <taxon>Pseudomonadati</taxon>
        <taxon>Chlamydiota</taxon>
        <taxon>Chlamydiia</taxon>
        <taxon>Parachlamydiales</taxon>
        <taxon>Parachlamydiaceae</taxon>
        <taxon>Parachlamydia</taxon>
    </lineage>
</organism>
<dbReference type="HOGENOM" id="CLU_914810_0_0_0"/>
<accession>F8KZ74</accession>
<dbReference type="Gene3D" id="1.25.40.10">
    <property type="entry name" value="Tetratricopeptide repeat domain"/>
    <property type="match status" value="1"/>
</dbReference>
<reference evidence="1 2" key="2">
    <citation type="journal article" date="2011" name="Mol. Biol. Evol.">
        <title>Unity in variety--the pan-genome of the Chlamydiae.</title>
        <authorList>
            <person name="Collingro A."/>
            <person name="Tischler P."/>
            <person name="Weinmaier T."/>
            <person name="Penz T."/>
            <person name="Heinz E."/>
            <person name="Brunham R.C."/>
            <person name="Read T.D."/>
            <person name="Bavoil P.M."/>
            <person name="Sachse K."/>
            <person name="Kahane S."/>
            <person name="Friedman M.G."/>
            <person name="Rattei T."/>
            <person name="Myers G.S."/>
            <person name="Horn M."/>
        </authorList>
    </citation>
    <scope>NUCLEOTIDE SEQUENCE [LARGE SCALE GENOMIC DNA]</scope>
    <source>
        <strain evidence="2">UV7</strain>
    </source>
</reference>
<dbReference type="EMBL" id="FR872580">
    <property type="protein sequence ID" value="CCB86200.1"/>
    <property type="molecule type" value="Genomic_DNA"/>
</dbReference>
<dbReference type="RefSeq" id="WP_013924845.1">
    <property type="nucleotide sequence ID" value="NC_015702.1"/>
</dbReference>
<gene>
    <name evidence="1" type="ordered locus">PUV_12500</name>
</gene>
<dbReference type="STRING" id="765952.PUV_12500"/>
<proteinExistence type="predicted"/>
<evidence type="ECO:0000313" key="2">
    <source>
        <dbReference type="Proteomes" id="UP000000495"/>
    </source>
</evidence>
<sequence>MHRFRLPVVLCAFSCMCFFEKGFSQSDIESAICEKNYKKAILLYQDLLEKSSSEKRLDILRDLAIAYWKDQEAEKAFKVFLDGVELRPVQAMLTEMHVDEKVVYEQALSDYLNLQETPQKIAVKILEKYEPILTQHPDYHHLGYLVAAAYANQGNFERFFCVFLSSYCADPSHFMAYKTKALLHIKLFERARTTEEHEIQRKQILEQLRLATEAYPQDHTIYKMLLLFTPESELPQMLDRYLNKIIDINMIIPRMDIAFYMQHILATGQVELGNRFLDKASEWYTQSKVIDEFRKRLKSWNHND</sequence>
<name>F8KZ74_PARAV</name>
<protein>
    <submittedName>
        <fullName evidence="1">Uncharacterized protein</fullName>
    </submittedName>
</protein>
<dbReference type="SUPFAM" id="SSF48452">
    <property type="entry name" value="TPR-like"/>
    <property type="match status" value="2"/>
</dbReference>
<reference key="1">
    <citation type="journal article" date="2011" name="Mol. Biol. Evol.">
        <title>Unity in variety -- the pan-genome of the Chlamydiae.</title>
        <authorList>
            <person name="Collingro A."/>
            <person name="Tischler P."/>
            <person name="Weinmaier T."/>
            <person name="Penz T."/>
            <person name="Heinz E."/>
            <person name="Brunham R.C."/>
            <person name="Read T.D."/>
            <person name="Bavoil P.M."/>
            <person name="Sachse K."/>
            <person name="Kahane S."/>
            <person name="Friedman M.G."/>
            <person name="Rattei T."/>
            <person name="Myers G.S.A."/>
            <person name="Horn M."/>
        </authorList>
    </citation>
    <scope>NUCLEOTIDE SEQUENCE</scope>
    <source>
        <strain>UV7</strain>
    </source>
</reference>
<evidence type="ECO:0000313" key="1">
    <source>
        <dbReference type="EMBL" id="CCB86200.1"/>
    </source>
</evidence>
<dbReference type="AlphaFoldDB" id="F8KZ74"/>